<evidence type="ECO:0000313" key="2">
    <source>
        <dbReference type="Proteomes" id="UP000239002"/>
    </source>
</evidence>
<proteinExistence type="predicted"/>
<organism evidence="1 2">
    <name type="scientific">Nonlabens xylanidelens</name>
    <dbReference type="NCBI Taxonomy" id="191564"/>
    <lineage>
        <taxon>Bacteria</taxon>
        <taxon>Pseudomonadati</taxon>
        <taxon>Bacteroidota</taxon>
        <taxon>Flavobacteriia</taxon>
        <taxon>Flavobacteriales</taxon>
        <taxon>Flavobacteriaceae</taxon>
        <taxon>Nonlabens</taxon>
    </lineage>
</organism>
<dbReference type="PROSITE" id="PS51257">
    <property type="entry name" value="PROKAR_LIPOPROTEIN"/>
    <property type="match status" value="1"/>
</dbReference>
<accession>A0A2S6INV8</accession>
<sequence>MRFIVLLFLILLVSCSKKEQKFIPSQEMKSIYNQEELADIQTLVELFNSRVCESQNDLSCYRGVLRDIDGDMCVLFEMFDDTVSDKVGDFISKHPNVIWSECRSTLYAVNQDYQSPCISPETKFASYLSNLNNDLKIVKTMEKELDESGFLDINWWLSEYYILTELNRSDLRNPNINFFIAIGVLGGYYDYQLQLELGVDYFDTSDLRF</sequence>
<dbReference type="EMBL" id="PTJE01000002">
    <property type="protein sequence ID" value="PPK95861.1"/>
    <property type="molecule type" value="Genomic_DNA"/>
</dbReference>
<dbReference type="RefSeq" id="WP_104515144.1">
    <property type="nucleotide sequence ID" value="NZ_PTJE01000002.1"/>
</dbReference>
<reference evidence="1 2" key="1">
    <citation type="submission" date="2018-02" db="EMBL/GenBank/DDBJ databases">
        <title>Genomic Encyclopedia of Archaeal and Bacterial Type Strains, Phase II (KMG-II): from individual species to whole genera.</title>
        <authorList>
            <person name="Goeker M."/>
        </authorList>
    </citation>
    <scope>NUCLEOTIDE SEQUENCE [LARGE SCALE GENOMIC DNA]</scope>
    <source>
        <strain evidence="1 2">DSM 16809</strain>
    </source>
</reference>
<dbReference type="Proteomes" id="UP000239002">
    <property type="component" value="Unassembled WGS sequence"/>
</dbReference>
<comment type="caution">
    <text evidence="1">The sequence shown here is derived from an EMBL/GenBank/DDBJ whole genome shotgun (WGS) entry which is preliminary data.</text>
</comment>
<keyword evidence="2" id="KW-1185">Reference proteome</keyword>
<protein>
    <submittedName>
        <fullName evidence="1">Uncharacterized protein</fullName>
    </submittedName>
</protein>
<evidence type="ECO:0000313" key="1">
    <source>
        <dbReference type="EMBL" id="PPK95861.1"/>
    </source>
</evidence>
<gene>
    <name evidence="1" type="ORF">LY01_01454</name>
</gene>
<name>A0A2S6INV8_9FLAO</name>
<dbReference type="AlphaFoldDB" id="A0A2S6INV8"/>